<feature type="compositionally biased region" description="Basic and acidic residues" evidence="1">
    <location>
        <begin position="578"/>
        <end position="591"/>
    </location>
</feature>
<dbReference type="Proteomes" id="UP001161757">
    <property type="component" value="Unassembled WGS sequence"/>
</dbReference>
<dbReference type="AlphaFoldDB" id="A0AAN6EVC3"/>
<organism evidence="2 3">
    <name type="scientific">Exophiala dermatitidis</name>
    <name type="common">Black yeast-like fungus</name>
    <name type="synonym">Wangiella dermatitidis</name>
    <dbReference type="NCBI Taxonomy" id="5970"/>
    <lineage>
        <taxon>Eukaryota</taxon>
        <taxon>Fungi</taxon>
        <taxon>Dikarya</taxon>
        <taxon>Ascomycota</taxon>
        <taxon>Pezizomycotina</taxon>
        <taxon>Eurotiomycetes</taxon>
        <taxon>Chaetothyriomycetidae</taxon>
        <taxon>Chaetothyriales</taxon>
        <taxon>Herpotrichiellaceae</taxon>
        <taxon>Exophiala</taxon>
    </lineage>
</organism>
<feature type="region of interest" description="Disordered" evidence="1">
    <location>
        <begin position="562"/>
        <end position="591"/>
    </location>
</feature>
<reference evidence="2" key="1">
    <citation type="submission" date="2023-01" db="EMBL/GenBank/DDBJ databases">
        <title>Exophiala dermititidis isolated from Cystic Fibrosis Patient.</title>
        <authorList>
            <person name="Kurbessoian T."/>
            <person name="Crocker A."/>
            <person name="Murante D."/>
            <person name="Hogan D.A."/>
            <person name="Stajich J.E."/>
        </authorList>
    </citation>
    <scope>NUCLEOTIDE SEQUENCE</scope>
    <source>
        <strain evidence="2">Ex8</strain>
    </source>
</reference>
<evidence type="ECO:0000256" key="1">
    <source>
        <dbReference type="SAM" id="MobiDB-lite"/>
    </source>
</evidence>
<accession>A0AAN6EVC3</accession>
<evidence type="ECO:0000313" key="2">
    <source>
        <dbReference type="EMBL" id="KAJ8992330.1"/>
    </source>
</evidence>
<gene>
    <name evidence="2" type="ORF">HRR80_003439</name>
</gene>
<protein>
    <submittedName>
        <fullName evidence="2">Uncharacterized protein</fullName>
    </submittedName>
</protein>
<evidence type="ECO:0000313" key="3">
    <source>
        <dbReference type="Proteomes" id="UP001161757"/>
    </source>
</evidence>
<sequence length="591" mass="66279">MAPSIGDYDQVVAITQQMINNALQDLFAIHESSAGDTTIPSFGPPNYLFKEFKLGCPRVVVHYSDEDKYHVMYQIRILSGKFATQKDWDSTEVLTWPIENWVFSYVVNIALADIESKMADDLRAKHNIPGDYSIQKLIMDMKDTDISKSAPGESFFGGYEKGKEPKLSDDNLRNIKELMTTIGSGGKGMSKLQLADLKTLGYVTNGGPNQNVVNSPTATFLPCGVQFQTYPYMSNNNRAGDGTSGNSRLNYLCYLEKTLNPGDPKKPDMPDKEKKYLNPDGNWTSGSISSSNGVDNIPDDLPLGTFVMTSRNFMGQYLLPKLRDIIARMSIAWSDLWTDAWANSTWGMAINFHINDPGNVTDQDWGTKWSKSQNGKDTIWKFKKDWPWDEKHGKGAQQTKVGAEAFNEVTVTATADSPVIKVSGFAYIRLYSEVWWGIEGHAKSSADDLHRTFRWSFNLNLQSVNDGGLQITMTDRKHNIDYSSDDKRDLKDKFGGIMDAIEKWWNDFNFGNLGDLENVLAQDIGRASKLVFPCSGAFFYKNPVMTDKGDLMCTVGYKPSGQSFEGPPRANPQVLPEMGKKNFNEKKETWT</sequence>
<proteinExistence type="predicted"/>
<name>A0AAN6EVC3_EXODE</name>
<dbReference type="EMBL" id="JAJGCB010000005">
    <property type="protein sequence ID" value="KAJ8992330.1"/>
    <property type="molecule type" value="Genomic_DNA"/>
</dbReference>
<comment type="caution">
    <text evidence="2">The sequence shown here is derived from an EMBL/GenBank/DDBJ whole genome shotgun (WGS) entry which is preliminary data.</text>
</comment>